<feature type="region of interest" description="Disordered" evidence="1">
    <location>
        <begin position="59"/>
        <end position="87"/>
    </location>
</feature>
<evidence type="ECO:0000313" key="2">
    <source>
        <dbReference type="EMBL" id="QSZ33798.1"/>
    </source>
</evidence>
<feature type="compositionally biased region" description="Polar residues" evidence="1">
    <location>
        <begin position="204"/>
        <end position="213"/>
    </location>
</feature>
<keyword evidence="3" id="KW-1185">Reference proteome</keyword>
<reference evidence="2" key="1">
    <citation type="submission" date="2020-10" db="EMBL/GenBank/DDBJ databases">
        <title>Genome Sequence of Monilinia vaccinii-corymbosi Sheds Light on Mummy Berry Disease Infection of Blueberry and Mating Type.</title>
        <authorList>
            <person name="Yow A.G."/>
            <person name="Zhang Y."/>
            <person name="Bansal K."/>
            <person name="Eacker S.M."/>
            <person name="Sullivan S."/>
            <person name="Liachko I."/>
            <person name="Cubeta M.A."/>
            <person name="Rollins J.A."/>
            <person name="Ashrafi H."/>
        </authorList>
    </citation>
    <scope>NUCLEOTIDE SEQUENCE</scope>
    <source>
        <strain evidence="2">RL-1</strain>
    </source>
</reference>
<feature type="compositionally biased region" description="Basic residues" evidence="1">
    <location>
        <begin position="125"/>
        <end position="139"/>
    </location>
</feature>
<protein>
    <submittedName>
        <fullName evidence="2">Uncharacterized protein</fullName>
    </submittedName>
</protein>
<proteinExistence type="predicted"/>
<dbReference type="PANTHER" id="PTHR38846:SF1">
    <property type="entry name" value="C3H1-TYPE DOMAIN-CONTAINING PROTEIN"/>
    <property type="match status" value="1"/>
</dbReference>
<dbReference type="PANTHER" id="PTHR38846">
    <property type="entry name" value="C3H1-TYPE DOMAIN-CONTAINING PROTEIN"/>
    <property type="match status" value="1"/>
</dbReference>
<feature type="compositionally biased region" description="Basic and acidic residues" evidence="1">
    <location>
        <begin position="140"/>
        <end position="153"/>
    </location>
</feature>
<feature type="region of interest" description="Disordered" evidence="1">
    <location>
        <begin position="1"/>
        <end position="44"/>
    </location>
</feature>
<accession>A0A8A3PF64</accession>
<feature type="compositionally biased region" description="Basic and acidic residues" evidence="1">
    <location>
        <begin position="59"/>
        <end position="77"/>
    </location>
</feature>
<dbReference type="Proteomes" id="UP000672032">
    <property type="component" value="Chromosome 4"/>
</dbReference>
<name>A0A8A3PF64_9HELO</name>
<gene>
    <name evidence="2" type="ORF">DSL72_005370</name>
</gene>
<feature type="region of interest" description="Disordered" evidence="1">
    <location>
        <begin position="274"/>
        <end position="303"/>
    </location>
</feature>
<feature type="region of interest" description="Disordered" evidence="1">
    <location>
        <begin position="118"/>
        <end position="153"/>
    </location>
</feature>
<dbReference type="EMBL" id="CP063408">
    <property type="protein sequence ID" value="QSZ33798.1"/>
    <property type="molecule type" value="Genomic_DNA"/>
</dbReference>
<evidence type="ECO:0000313" key="3">
    <source>
        <dbReference type="Proteomes" id="UP000672032"/>
    </source>
</evidence>
<feature type="region of interest" description="Disordered" evidence="1">
    <location>
        <begin position="202"/>
        <end position="233"/>
    </location>
</feature>
<sequence>MARKLKSPIPSPPRSISDSSSDDDGALIYTPGPSSPTYPLDPNHLSEVIQGLQNVKLAKDNVDESEQESIKDVPTERKKGRRSGAKKSIPADIAVDNVTDGIQILAVADRECDIVKQERTNAKSAKNRREKERKKRRKARMVEEEGKRKTDSTIANDKSKYRILKDAGYSGMKQFMDFYGLRLHDPQDIALARKMIKLMGEDAQGNSSNNQLGSVEGKDSEPEEQTDGKQISNSQWLKTSRWKNIKLFMIAHGFKWGEFNDHMAAKELIESLKKDQASEKQAEQPHMPKKEEAKTVEKVDDSSAKLTTAKTKKTTVVGLWEDYFGNETQLANWQRLCVDVGMEEVPNSITQCRKALGKVWVNIFDFLDAKAEGKPVKRYESEQKLAKYTMKSGKIYPKKQAKQGGPARVLLAHIFRH</sequence>
<dbReference type="OrthoDB" id="6105938at2759"/>
<evidence type="ECO:0000256" key="1">
    <source>
        <dbReference type="SAM" id="MobiDB-lite"/>
    </source>
</evidence>
<organism evidence="2 3">
    <name type="scientific">Monilinia vaccinii-corymbosi</name>
    <dbReference type="NCBI Taxonomy" id="61207"/>
    <lineage>
        <taxon>Eukaryota</taxon>
        <taxon>Fungi</taxon>
        <taxon>Dikarya</taxon>
        <taxon>Ascomycota</taxon>
        <taxon>Pezizomycotina</taxon>
        <taxon>Leotiomycetes</taxon>
        <taxon>Helotiales</taxon>
        <taxon>Sclerotiniaceae</taxon>
        <taxon>Monilinia</taxon>
    </lineage>
</organism>
<dbReference type="AlphaFoldDB" id="A0A8A3PF64"/>